<evidence type="ECO:0000313" key="2">
    <source>
        <dbReference type="EMBL" id="CAE8612475.1"/>
    </source>
</evidence>
<evidence type="ECO:0000256" key="1">
    <source>
        <dbReference type="SAM" id="MobiDB-lite"/>
    </source>
</evidence>
<feature type="region of interest" description="Disordered" evidence="1">
    <location>
        <begin position="331"/>
        <end position="352"/>
    </location>
</feature>
<comment type="caution">
    <text evidence="2">The sequence shown here is derived from an EMBL/GenBank/DDBJ whole genome shotgun (WGS) entry which is preliminary data.</text>
</comment>
<name>A0A813FKF7_POLGL</name>
<dbReference type="EMBL" id="CAJNNV010025123">
    <property type="protein sequence ID" value="CAE8612475.1"/>
    <property type="molecule type" value="Genomic_DNA"/>
</dbReference>
<protein>
    <submittedName>
        <fullName evidence="2">Uncharacterized protein</fullName>
    </submittedName>
</protein>
<dbReference type="AlphaFoldDB" id="A0A813FKF7"/>
<feature type="region of interest" description="Disordered" evidence="1">
    <location>
        <begin position="287"/>
        <end position="306"/>
    </location>
</feature>
<reference evidence="2" key="1">
    <citation type="submission" date="2021-02" db="EMBL/GenBank/DDBJ databases">
        <authorList>
            <person name="Dougan E. K."/>
            <person name="Rhodes N."/>
            <person name="Thang M."/>
            <person name="Chan C."/>
        </authorList>
    </citation>
    <scope>NUCLEOTIDE SEQUENCE</scope>
</reference>
<organism evidence="2 3">
    <name type="scientific">Polarella glacialis</name>
    <name type="common">Dinoflagellate</name>
    <dbReference type="NCBI Taxonomy" id="89957"/>
    <lineage>
        <taxon>Eukaryota</taxon>
        <taxon>Sar</taxon>
        <taxon>Alveolata</taxon>
        <taxon>Dinophyceae</taxon>
        <taxon>Suessiales</taxon>
        <taxon>Suessiaceae</taxon>
        <taxon>Polarella</taxon>
    </lineage>
</organism>
<proteinExistence type="predicted"/>
<feature type="region of interest" description="Disordered" evidence="1">
    <location>
        <begin position="892"/>
        <end position="1059"/>
    </location>
</feature>
<accession>A0A813FKF7</accession>
<dbReference type="Proteomes" id="UP000654075">
    <property type="component" value="Unassembled WGS sequence"/>
</dbReference>
<gene>
    <name evidence="2" type="ORF">PGLA1383_LOCUS30272</name>
</gene>
<sequence>MSWGVESSAADLRWELVPAERGTATVSAEQYARQLHALTQLTSQLCQWHGQSALDLGQEAGTALIESVQALLELAARSSGALSAPRGPPLSLRELPGKVEAACAKVRSLLHLRPAVRSVREFVSGLLYLAVASEPQEQDAQTWGARDRLIRFMSILCGVCLSSRSGPGTSVAHSEPCPSCACCHIAIQEVLSLLRYLHNFVDSDQTSSEDRPGGAKIPLHLEDGICMLLDLVQNLVGSLHPSCYEAAHAPTAIRTSRAAGVFEWRSLHSELMQICRLAVRQATSGFSRSGAPAATRPQRRQWRTEASKAKLISTRATYAVGALALGVQRRQGSGAARARPGTLGQEPGTCGPVAESPAASAELIFCLLAQGSSYRDAWPNSPKAAAVQYGNRRDSLARSLMAALGSSQSGPAPRTAAAVVFEDGRRMPSKDWWILGPDFLSKDPEDCNTEFRLLRRLRRVSESQLSDGVALHPQAPGPQGFRSAVLSFLQSLGDPAQNSALVILDEKYGSLPVAGEFISRVLPEAVALPATRILFVLGCPKIVSEDQELAFEWAAQVAGWPVLRMSLGRLGEFTSKVVARLKVWHACEQLLPAVGGMIYAARGTALWKPPEIDVGLEGDARTQSSYEWPCPSEFENPPPMVHFIVQIDARLEDLLESESSDWSPALSFASRCCVAALFRAHGAYRRCRLTLVFRGPGSDGDGGAVVTISKQFAGHLTGSAATENAILVNLRAAVVASEQRRVEGPSQAVDRPGRYAVSVQRPSLQGSAWLRPPLQYRHGNLIELRLTGASIPPPAENIDADHLTQSLELLQSEDSILLVELPVDAKCSWGGRLPWDFCCQKSLSASLQGNLDASSTYEAICALQSGLLDRGPAGLAFLPTFNAEDVPGSIPPAAEDVPGSIPPAAEDVPGSIPPAAEDVPGSIPPAAEDVPGSIPPAAEDVPGSIPPAAEDVPGSIPPAAEDVPGSIPPAAEDVPGSIPPAAEDVPGSIPPAAEDVPGSIPPAGAEDVPGSIPPAAEDVPGSIPPAAEDVPGSIPPAAEDVPGSIPPAAEDVPGSIPPAAEDVPGSIPQPSLAEDVPGSIPPAAEDVPGSIPPAGANRCNNPWVLKYIQNMPDSYAFFALQYADMGACVVLAAPGVPPGLWYIWRQACTTGTTVQNQTYNRLAGVYNRYNRTDS</sequence>
<evidence type="ECO:0000313" key="3">
    <source>
        <dbReference type="Proteomes" id="UP000654075"/>
    </source>
</evidence>
<dbReference type="OrthoDB" id="483035at2759"/>
<feature type="compositionally biased region" description="Low complexity" evidence="1">
    <location>
        <begin position="331"/>
        <end position="341"/>
    </location>
</feature>
<keyword evidence="3" id="KW-1185">Reference proteome</keyword>